<dbReference type="Pfam" id="PF07653">
    <property type="entry name" value="SH3_2"/>
    <property type="match status" value="1"/>
</dbReference>
<organism evidence="5 6">
    <name type="scientific">Pocillopora meandrina</name>
    <dbReference type="NCBI Taxonomy" id="46732"/>
    <lineage>
        <taxon>Eukaryota</taxon>
        <taxon>Metazoa</taxon>
        <taxon>Cnidaria</taxon>
        <taxon>Anthozoa</taxon>
        <taxon>Hexacorallia</taxon>
        <taxon>Scleractinia</taxon>
        <taxon>Astrocoeniina</taxon>
        <taxon>Pocilloporidae</taxon>
        <taxon>Pocillopora</taxon>
    </lineage>
</organism>
<dbReference type="EMBL" id="CALNXJ010000083">
    <property type="protein sequence ID" value="CAH3162268.1"/>
    <property type="molecule type" value="Genomic_DNA"/>
</dbReference>
<reference evidence="5 6" key="1">
    <citation type="submission" date="2022-05" db="EMBL/GenBank/DDBJ databases">
        <authorList>
            <consortium name="Genoscope - CEA"/>
            <person name="William W."/>
        </authorList>
    </citation>
    <scope>NUCLEOTIDE SEQUENCE [LARGE SCALE GENOMIC DNA]</scope>
</reference>
<dbReference type="InterPro" id="IPR032072">
    <property type="entry name" value="DUF4807"/>
</dbReference>
<evidence type="ECO:0000313" key="6">
    <source>
        <dbReference type="Proteomes" id="UP001159428"/>
    </source>
</evidence>
<proteinExistence type="predicted"/>
<evidence type="ECO:0000256" key="1">
    <source>
        <dbReference type="ARBA" id="ARBA00022443"/>
    </source>
</evidence>
<dbReference type="Proteomes" id="UP001159428">
    <property type="component" value="Unassembled WGS sequence"/>
</dbReference>
<keyword evidence="6" id="KW-1185">Reference proteome</keyword>
<dbReference type="SUPFAM" id="SSF50044">
    <property type="entry name" value="SH3-domain"/>
    <property type="match status" value="2"/>
</dbReference>
<dbReference type="Gene3D" id="2.30.30.40">
    <property type="entry name" value="SH3 Domains"/>
    <property type="match status" value="2"/>
</dbReference>
<feature type="domain" description="SH3" evidence="4">
    <location>
        <begin position="75"/>
        <end position="134"/>
    </location>
</feature>
<evidence type="ECO:0000256" key="3">
    <source>
        <dbReference type="SAM" id="MobiDB-lite"/>
    </source>
</evidence>
<dbReference type="SMART" id="SM00326">
    <property type="entry name" value="SH3"/>
    <property type="match status" value="2"/>
</dbReference>
<dbReference type="PRINTS" id="PR01887">
    <property type="entry name" value="SPECTRNALPHA"/>
</dbReference>
<dbReference type="InterPro" id="IPR036028">
    <property type="entry name" value="SH3-like_dom_sf"/>
</dbReference>
<protein>
    <recommendedName>
        <fullName evidence="4">SH3 domain-containing protein</fullName>
    </recommendedName>
</protein>
<evidence type="ECO:0000259" key="4">
    <source>
        <dbReference type="PROSITE" id="PS50002"/>
    </source>
</evidence>
<evidence type="ECO:0000256" key="2">
    <source>
        <dbReference type="PROSITE-ProRule" id="PRU00192"/>
    </source>
</evidence>
<keyword evidence="1 2" id="KW-0728">SH3 domain</keyword>
<dbReference type="PANTHER" id="PTHR36693:SF1">
    <property type="entry name" value="GH02722P"/>
    <property type="match status" value="1"/>
</dbReference>
<dbReference type="Pfam" id="PF16065">
    <property type="entry name" value="DUF4807"/>
    <property type="match status" value="1"/>
</dbReference>
<accession>A0AAU9XXI8</accession>
<name>A0AAU9XXI8_9CNID</name>
<dbReference type="Pfam" id="PF00018">
    <property type="entry name" value="SH3_1"/>
    <property type="match status" value="1"/>
</dbReference>
<dbReference type="AlphaFoldDB" id="A0AAU9XXI8"/>
<feature type="domain" description="SH3" evidence="4">
    <location>
        <begin position="249"/>
        <end position="309"/>
    </location>
</feature>
<dbReference type="PANTHER" id="PTHR36693">
    <property type="entry name" value="GH02722P"/>
    <property type="match status" value="1"/>
</dbReference>
<dbReference type="PROSITE" id="PS50002">
    <property type="entry name" value="SH3"/>
    <property type="match status" value="2"/>
</dbReference>
<gene>
    <name evidence="5" type="ORF">PMEA_00034130</name>
</gene>
<sequence length="577" mass="65739">MKKARKMKLHTLNPLLPGGGGQTELGIDQQDDDSDSGISQVYNPVSTYRRAQFSLPDIAKTELASKLLAATPAHPAHIKARVLWRYNAVERTDLQVEKGEIILLLYREKSKVYAVNNKGKSGFIPFNYCTVLRKNDFVSNFYHPQSERTNYEKCSWQTNGCHHEFIDASYYSRTVTSTNSHIHRSRSEESLCSHNDCESLSRKISSSLEDLSDDNRIATMMSDLINWDRKAPETYRRRQKVQVSHFRKFENESVMVLFDFHAADENDVDVQRGEVVTVFNRDDQDWWWVMRDDGLEGFIPSSYVSIEAVRMSPGNPDLFHERGSRETVRCVSLVEKSEGKHAQCLKVTLNANTIFAKLLWQQITTSRFFGVHLSSWLYSQLRSNTERNEQLSSAFNGVIDLGESCSINIQGELSQMKIPTFCKIVVNIGVQPLARLCLEPDLRWSKRLVAELVEFMQLQDVMAWLSTLGGAYSAMGDHLCKYSEKAGQISQHQLLVALRLGNPILVAQCKVFAAFSFIQRGQLKLAAKIVREQYTLATSHGAGRDDKLISSCKAAWHRIKHLKKQKKIDQEIMKSIT</sequence>
<comment type="caution">
    <text evidence="5">The sequence shown here is derived from an EMBL/GenBank/DDBJ whole genome shotgun (WGS) entry which is preliminary data.</text>
</comment>
<dbReference type="InterPro" id="IPR001452">
    <property type="entry name" value="SH3_domain"/>
</dbReference>
<dbReference type="CDD" id="cd00174">
    <property type="entry name" value="SH3"/>
    <property type="match status" value="2"/>
</dbReference>
<evidence type="ECO:0000313" key="5">
    <source>
        <dbReference type="EMBL" id="CAH3162268.1"/>
    </source>
</evidence>
<feature type="region of interest" description="Disordered" evidence="3">
    <location>
        <begin position="12"/>
        <end position="39"/>
    </location>
</feature>